<feature type="transmembrane region" description="Helical" evidence="6">
    <location>
        <begin position="377"/>
        <end position="398"/>
    </location>
</feature>
<evidence type="ECO:0000256" key="5">
    <source>
        <dbReference type="SAM" id="MobiDB-lite"/>
    </source>
</evidence>
<dbReference type="Pfam" id="PF24961">
    <property type="entry name" value="NfeD_membrane"/>
    <property type="match status" value="1"/>
</dbReference>
<evidence type="ECO:0000256" key="6">
    <source>
        <dbReference type="SAM" id="Phobius"/>
    </source>
</evidence>
<feature type="domain" description="NfeD1b N-terminal" evidence="10">
    <location>
        <begin position="47"/>
        <end position="138"/>
    </location>
</feature>
<dbReference type="InterPro" id="IPR012340">
    <property type="entry name" value="NA-bd_OB-fold"/>
</dbReference>
<keyword evidence="2 6" id="KW-0812">Transmembrane</keyword>
<evidence type="ECO:0000259" key="10">
    <source>
        <dbReference type="Pfam" id="PF25145"/>
    </source>
</evidence>
<dbReference type="CDD" id="cd07020">
    <property type="entry name" value="Clp_protease_NfeD_1"/>
    <property type="match status" value="1"/>
</dbReference>
<feature type="transmembrane region" description="Helical" evidence="6">
    <location>
        <begin position="322"/>
        <end position="339"/>
    </location>
</feature>
<dbReference type="FunFam" id="3.90.226.10:FF:000089">
    <property type="entry name" value="Membrane-bound serine protease"/>
    <property type="match status" value="1"/>
</dbReference>
<dbReference type="PANTHER" id="PTHR33507:SF4">
    <property type="entry name" value="NODULATION COMPETITIVENESS PROTEIN NFED"/>
    <property type="match status" value="1"/>
</dbReference>
<evidence type="ECO:0000259" key="8">
    <source>
        <dbReference type="Pfam" id="PF01957"/>
    </source>
</evidence>
<feature type="domain" description="NfeD-like C-terminal" evidence="8">
    <location>
        <begin position="410"/>
        <end position="463"/>
    </location>
</feature>
<feature type="region of interest" description="Disordered" evidence="5">
    <location>
        <begin position="144"/>
        <end position="174"/>
    </location>
</feature>
<feature type="signal peptide" evidence="7">
    <location>
        <begin position="1"/>
        <end position="28"/>
    </location>
</feature>
<dbReference type="InterPro" id="IPR029045">
    <property type="entry name" value="ClpP/crotonase-like_dom_sf"/>
</dbReference>
<dbReference type="AlphaFoldDB" id="A0A0X3TBM7"/>
<evidence type="ECO:0000256" key="3">
    <source>
        <dbReference type="ARBA" id="ARBA00022989"/>
    </source>
</evidence>
<dbReference type="InterPro" id="IPR056738">
    <property type="entry name" value="NfeD1b_N"/>
</dbReference>
<dbReference type="InterPro" id="IPR056739">
    <property type="entry name" value="NfeD_membrane"/>
</dbReference>
<evidence type="ECO:0000313" key="11">
    <source>
        <dbReference type="EMBL" id="KUJ73182.1"/>
    </source>
</evidence>
<dbReference type="Gene3D" id="3.90.226.10">
    <property type="entry name" value="2-enoyl-CoA Hydratase, Chain A, domain 1"/>
    <property type="match status" value="1"/>
</dbReference>
<feature type="transmembrane region" description="Helical" evidence="6">
    <location>
        <begin position="269"/>
        <end position="291"/>
    </location>
</feature>
<dbReference type="EMBL" id="LQBQ01000039">
    <property type="protein sequence ID" value="KUJ73182.1"/>
    <property type="molecule type" value="Genomic_DNA"/>
</dbReference>
<dbReference type="SUPFAM" id="SSF52096">
    <property type="entry name" value="ClpP/crotonase"/>
    <property type="match status" value="1"/>
</dbReference>
<accession>A0A0X3TBM7</accession>
<dbReference type="GO" id="GO:0016020">
    <property type="term" value="C:membrane"/>
    <property type="evidence" value="ECO:0007669"/>
    <property type="project" value="UniProtKB-SubCell"/>
</dbReference>
<dbReference type="InterPro" id="IPR052165">
    <property type="entry name" value="Membrane_assoc_protease"/>
</dbReference>
<keyword evidence="3 6" id="KW-1133">Transmembrane helix</keyword>
<keyword evidence="12" id="KW-1185">Reference proteome</keyword>
<dbReference type="OrthoDB" id="5289056at2"/>
<reference evidence="11 12" key="1">
    <citation type="submission" date="2015-12" db="EMBL/GenBank/DDBJ databases">
        <authorList>
            <person name="Shamseldin A."/>
            <person name="Moawad H."/>
            <person name="Abd El-Rahim W.M."/>
            <person name="Sadowsky M.J."/>
        </authorList>
    </citation>
    <scope>NUCLEOTIDE SEQUENCE [LARGE SCALE GENOMIC DNA]</scope>
    <source>
        <strain evidence="11 12">ZGT118</strain>
    </source>
</reference>
<organism evidence="11 12">
    <name type="scientific">Ruegeria marisrubri</name>
    <dbReference type="NCBI Taxonomy" id="1685379"/>
    <lineage>
        <taxon>Bacteria</taxon>
        <taxon>Pseudomonadati</taxon>
        <taxon>Pseudomonadota</taxon>
        <taxon>Alphaproteobacteria</taxon>
        <taxon>Rhodobacterales</taxon>
        <taxon>Roseobacteraceae</taxon>
        <taxon>Ruegeria</taxon>
    </lineage>
</organism>
<evidence type="ECO:0000256" key="2">
    <source>
        <dbReference type="ARBA" id="ARBA00022692"/>
    </source>
</evidence>
<dbReference type="PANTHER" id="PTHR33507">
    <property type="entry name" value="INNER MEMBRANE PROTEIN YBBJ"/>
    <property type="match status" value="1"/>
</dbReference>
<feature type="transmembrane region" description="Helical" evidence="6">
    <location>
        <begin position="346"/>
        <end position="365"/>
    </location>
</feature>
<evidence type="ECO:0000256" key="7">
    <source>
        <dbReference type="SAM" id="SignalP"/>
    </source>
</evidence>
<sequence>MQFAKRLLQLFCLVILCFLFPDRSGGQAERAETTTTRVLFTVVEGPIGPATVHHISQVLGQAREKPTEAVVLQLNTPGGLADAMREIISEILVSPVPVITYVAPPGAHAASAGTYIVYASHVAAMAPGTNLGAATPVAIGGLPEGFPDLAPDEGGEEDKEAAEDEAADPLKPQDAMTAKATNDAVALIRSLAEIHGRNADWAETAVRQARSLSAVQALELNVIDLVAADLPALLREADGRSVVMGETRRELSTAGQPVEVVQMGVVTRILSVLSNPNVALILMMLGIYGLMFEFWNPGAIVPGVVGAICLTLGLYALNQLPLNYAGLALVGLGVAFMVAEAFSPSFGILGLGGIVAFSIGAAMLVDTDVAAYRISWWLIGTMALVSASVLVVLLGYTIRTYRRQPVSGSARMLGAQGRVLEWSGDAGFVWVEGERWRARGGAGLRPGQIVHVRGMDGLILDVEADNRNDPAPIQGGG</sequence>
<proteinExistence type="predicted"/>
<dbReference type="SUPFAM" id="SSF141322">
    <property type="entry name" value="NfeD domain-like"/>
    <property type="match status" value="1"/>
</dbReference>
<feature type="compositionally biased region" description="Acidic residues" evidence="5">
    <location>
        <begin position="150"/>
        <end position="167"/>
    </location>
</feature>
<comment type="subcellular location">
    <subcellularLocation>
        <location evidence="1">Membrane</location>
        <topology evidence="1">Multi-pass membrane protein</topology>
    </subcellularLocation>
</comment>
<evidence type="ECO:0000256" key="4">
    <source>
        <dbReference type="ARBA" id="ARBA00023136"/>
    </source>
</evidence>
<dbReference type="Pfam" id="PF25145">
    <property type="entry name" value="NfeD1b_N"/>
    <property type="match status" value="1"/>
</dbReference>
<feature type="chain" id="PRO_5007053931" evidence="7">
    <location>
        <begin position="29"/>
        <end position="477"/>
    </location>
</feature>
<dbReference type="RefSeq" id="WP_068350106.1">
    <property type="nucleotide sequence ID" value="NZ_LQBQ01000039.1"/>
</dbReference>
<dbReference type="Pfam" id="PF01957">
    <property type="entry name" value="NfeD"/>
    <property type="match status" value="1"/>
</dbReference>
<evidence type="ECO:0000313" key="12">
    <source>
        <dbReference type="Proteomes" id="UP000053791"/>
    </source>
</evidence>
<name>A0A0X3TBM7_9RHOB</name>
<keyword evidence="7" id="KW-0732">Signal</keyword>
<evidence type="ECO:0000256" key="1">
    <source>
        <dbReference type="ARBA" id="ARBA00004141"/>
    </source>
</evidence>
<dbReference type="Gene3D" id="2.40.50.140">
    <property type="entry name" value="Nucleic acid-binding proteins"/>
    <property type="match status" value="1"/>
</dbReference>
<protein>
    <submittedName>
        <fullName evidence="11">Uncharacterized protein</fullName>
    </submittedName>
</protein>
<dbReference type="STRING" id="1685379.AVO45_15690"/>
<feature type="transmembrane region" description="Helical" evidence="6">
    <location>
        <begin position="298"/>
        <end position="316"/>
    </location>
</feature>
<comment type="caution">
    <text evidence="11">The sequence shown here is derived from an EMBL/GenBank/DDBJ whole genome shotgun (WGS) entry which is preliminary data.</text>
</comment>
<feature type="domain" description="NfeD integral membrane" evidence="9">
    <location>
        <begin position="277"/>
        <end position="393"/>
    </location>
</feature>
<keyword evidence="4 6" id="KW-0472">Membrane</keyword>
<evidence type="ECO:0000259" key="9">
    <source>
        <dbReference type="Pfam" id="PF24961"/>
    </source>
</evidence>
<gene>
    <name evidence="11" type="ORF">AVO45_15690</name>
</gene>
<dbReference type="Proteomes" id="UP000053791">
    <property type="component" value="Unassembled WGS sequence"/>
</dbReference>
<dbReference type="InterPro" id="IPR002810">
    <property type="entry name" value="NfeD-like_C"/>
</dbReference>